<feature type="non-terminal residue" evidence="1">
    <location>
        <position position="129"/>
    </location>
</feature>
<reference evidence="1 2" key="1">
    <citation type="submission" date="2016-10" db="EMBL/GenBank/DDBJ databases">
        <authorList>
            <person name="Cai Z."/>
        </authorList>
    </citation>
    <scope>NUCLEOTIDE SEQUENCE [LARGE SCALE GENOMIC DNA]</scope>
</reference>
<evidence type="ECO:0008006" key="3">
    <source>
        <dbReference type="Google" id="ProtNLM"/>
    </source>
</evidence>
<dbReference type="Proteomes" id="UP000256970">
    <property type="component" value="Unassembled WGS sequence"/>
</dbReference>
<keyword evidence="2" id="KW-1185">Reference proteome</keyword>
<evidence type="ECO:0000313" key="2">
    <source>
        <dbReference type="Proteomes" id="UP000256970"/>
    </source>
</evidence>
<dbReference type="Gene3D" id="3.40.250.10">
    <property type="entry name" value="Rhodanese-like domain"/>
    <property type="match status" value="1"/>
</dbReference>
<dbReference type="STRING" id="3088.A0A383V736"/>
<dbReference type="InterPro" id="IPR036873">
    <property type="entry name" value="Rhodanese-like_dom_sf"/>
</dbReference>
<protein>
    <recommendedName>
        <fullName evidence="3">Rhodanese domain-containing protein</fullName>
    </recommendedName>
</protein>
<accession>A0A383V736</accession>
<dbReference type="SUPFAM" id="SSF52821">
    <property type="entry name" value="Rhodanese/Cell cycle control phosphatase"/>
    <property type="match status" value="1"/>
</dbReference>
<dbReference type="EMBL" id="FNXT01000075">
    <property type="protein sequence ID" value="SZX60549.1"/>
    <property type="molecule type" value="Genomic_DNA"/>
</dbReference>
<name>A0A383V736_TETOB</name>
<organism evidence="1 2">
    <name type="scientific">Tetradesmus obliquus</name>
    <name type="common">Green alga</name>
    <name type="synonym">Acutodesmus obliquus</name>
    <dbReference type="NCBI Taxonomy" id="3088"/>
    <lineage>
        <taxon>Eukaryota</taxon>
        <taxon>Viridiplantae</taxon>
        <taxon>Chlorophyta</taxon>
        <taxon>core chlorophytes</taxon>
        <taxon>Chlorophyceae</taxon>
        <taxon>CS clade</taxon>
        <taxon>Sphaeropleales</taxon>
        <taxon>Scenedesmaceae</taxon>
        <taxon>Tetradesmus</taxon>
    </lineage>
</organism>
<proteinExistence type="predicted"/>
<gene>
    <name evidence="1" type="ORF">BQ4739_LOCUS1086</name>
</gene>
<sequence length="129" mass="14588">MALQQRTAIARRAAFSGRVAPCRPAAASRRGSVKVQSLLREWSPSNKEFIELVLSEFPDKGVATVEEARALYSNGGYTYLDVRSQLEVEEVGKVKDAVNIPFMLVSRKYDPETRERKMVKEPNPDFVRQ</sequence>
<evidence type="ECO:0000313" key="1">
    <source>
        <dbReference type="EMBL" id="SZX60549.1"/>
    </source>
</evidence>
<dbReference type="AlphaFoldDB" id="A0A383V736"/>